<accession>A0A9P4MZA9</accession>
<comment type="caution">
    <text evidence="1">The sequence shown here is derived from an EMBL/GenBank/DDBJ whole genome shotgun (WGS) entry which is preliminary data.</text>
</comment>
<dbReference type="EMBL" id="ML986712">
    <property type="protein sequence ID" value="KAF2259333.1"/>
    <property type="molecule type" value="Genomic_DNA"/>
</dbReference>
<gene>
    <name evidence="1" type="ORF">CC78DRAFT_621130</name>
</gene>
<evidence type="ECO:0000313" key="2">
    <source>
        <dbReference type="Proteomes" id="UP000800093"/>
    </source>
</evidence>
<keyword evidence="2" id="KW-1185">Reference proteome</keyword>
<sequence>MEALKDIEILNPDNAASTLSNSPMLQQGCGLSFFSLPRELRDIIYTYIWLASPPIRVNYKGCQFTATYDRSLSTALEDEEKLPTWLLTNKAILDEGLAELRRQSIWRCSMREHPDTQMWRLMPIPRHRHPLLLPSCGRGLFLTLGSLRLRGDFFADEAVVGPNQLDLHFLHTLSTILTSGHSLKRVSVTMVLNGHEMMKMESVDLSVFDGIGGLGVLKIDVSYFFSLWMGIDEMPLEKVVVLLEREMRRVGERLVGEGAEFGFQSGEHGCCLVVRSSEDKRV</sequence>
<protein>
    <submittedName>
        <fullName evidence="1">Uncharacterized protein</fullName>
    </submittedName>
</protein>
<reference evidence="2" key="1">
    <citation type="journal article" date="2020" name="Stud. Mycol.">
        <title>101 Dothideomycetes genomes: A test case for predicting lifestyles and emergence of pathogens.</title>
        <authorList>
            <person name="Haridas S."/>
            <person name="Albert R."/>
            <person name="Binder M."/>
            <person name="Bloem J."/>
            <person name="LaButti K."/>
            <person name="Salamov A."/>
            <person name="Andreopoulos B."/>
            <person name="Baker S."/>
            <person name="Barry K."/>
            <person name="Bills G."/>
            <person name="Bluhm B."/>
            <person name="Cannon C."/>
            <person name="Castanera R."/>
            <person name="Culley D."/>
            <person name="Daum C."/>
            <person name="Ezra D."/>
            <person name="Gonzalez J."/>
            <person name="Henrissat B."/>
            <person name="Kuo A."/>
            <person name="Liang C."/>
            <person name="Lipzen A."/>
            <person name="Lutzoni F."/>
            <person name="Magnuson J."/>
            <person name="Mondo S."/>
            <person name="Nolan M."/>
            <person name="Ohm R."/>
            <person name="Pangilinan J."/>
            <person name="Park H.-J."/>
            <person name="Ramirez L."/>
            <person name="Alfaro M."/>
            <person name="Sun H."/>
            <person name="Tritt A."/>
            <person name="Yoshinaga Y."/>
            <person name="Zwiers L.-H."/>
            <person name="Turgeon B."/>
            <person name="Goodwin S."/>
            <person name="Spatafora J."/>
            <person name="Crous P."/>
            <person name="Grigoriev I."/>
        </authorList>
    </citation>
    <scope>NUCLEOTIDE SEQUENCE [LARGE SCALE GENOMIC DNA]</scope>
    <source>
        <strain evidence="2">CBS 304.66</strain>
    </source>
</reference>
<dbReference type="OrthoDB" id="3799620at2759"/>
<name>A0A9P4MZA9_9PLEO</name>
<proteinExistence type="predicted"/>
<organism evidence="1 2">
    <name type="scientific">Lojkania enalia</name>
    <dbReference type="NCBI Taxonomy" id="147567"/>
    <lineage>
        <taxon>Eukaryota</taxon>
        <taxon>Fungi</taxon>
        <taxon>Dikarya</taxon>
        <taxon>Ascomycota</taxon>
        <taxon>Pezizomycotina</taxon>
        <taxon>Dothideomycetes</taxon>
        <taxon>Pleosporomycetidae</taxon>
        <taxon>Pleosporales</taxon>
        <taxon>Pleosporales incertae sedis</taxon>
        <taxon>Lojkania</taxon>
    </lineage>
</organism>
<dbReference type="Proteomes" id="UP000800093">
    <property type="component" value="Unassembled WGS sequence"/>
</dbReference>
<evidence type="ECO:0000313" key="1">
    <source>
        <dbReference type="EMBL" id="KAF2259333.1"/>
    </source>
</evidence>
<dbReference type="AlphaFoldDB" id="A0A9P4MZA9"/>